<dbReference type="GO" id="GO:0003700">
    <property type="term" value="F:DNA-binding transcription factor activity"/>
    <property type="evidence" value="ECO:0007669"/>
    <property type="project" value="InterPro"/>
</dbReference>
<dbReference type="KEGG" id="nsl:BOX37_09725"/>
<dbReference type="GO" id="GO:0003677">
    <property type="term" value="F:DNA binding"/>
    <property type="evidence" value="ECO:0007669"/>
    <property type="project" value="UniProtKB-KW"/>
</dbReference>
<dbReference type="SMART" id="SM00422">
    <property type="entry name" value="HTH_MERR"/>
    <property type="match status" value="1"/>
</dbReference>
<protein>
    <recommendedName>
        <fullName evidence="2">HTH merR-type domain-containing protein</fullName>
    </recommendedName>
</protein>
<dbReference type="PANTHER" id="PTHR30204:SF98">
    <property type="entry name" value="HTH-TYPE TRANSCRIPTIONAL REGULATOR ADHR"/>
    <property type="match status" value="1"/>
</dbReference>
<name>A0A1J0W1H4_9NOCA</name>
<dbReference type="PROSITE" id="PS50937">
    <property type="entry name" value="HTH_MERR_2"/>
    <property type="match status" value="1"/>
</dbReference>
<dbReference type="InterPro" id="IPR047057">
    <property type="entry name" value="MerR_fam"/>
</dbReference>
<evidence type="ECO:0000256" key="1">
    <source>
        <dbReference type="ARBA" id="ARBA00023125"/>
    </source>
</evidence>
<dbReference type="InterPro" id="IPR009061">
    <property type="entry name" value="DNA-bd_dom_put_sf"/>
</dbReference>
<keyword evidence="1" id="KW-0238">DNA-binding</keyword>
<dbReference type="Gene3D" id="1.10.1660.10">
    <property type="match status" value="1"/>
</dbReference>
<dbReference type="Pfam" id="PF13411">
    <property type="entry name" value="MerR_1"/>
    <property type="match status" value="1"/>
</dbReference>
<dbReference type="AlphaFoldDB" id="A0A1J0W1H4"/>
<keyword evidence="4" id="KW-1185">Reference proteome</keyword>
<proteinExistence type="predicted"/>
<gene>
    <name evidence="3" type="ORF">BOX37_09725</name>
</gene>
<sequence>MRISELSERSGIAVATIKYYLREGLLPAGERTSPNQASYSEDHLRRLRLIRAMIEVGGLPVAAVGEVLAAVDTPELSMFKLLGVAQASLSAPTSVTPEAEWDRAYAIVRAEMDRRGWDMRPSGPAIDTLTSVLVRLAQLGYPAWGTTALPSYFDGARTIAESDVAAALTAGSREEIIDAVVVVTVLGDTAVAAIRRIAQAQVSLERLASGAPEQQVSDGG</sequence>
<dbReference type="SUPFAM" id="SSF46955">
    <property type="entry name" value="Putative DNA-binding domain"/>
    <property type="match status" value="1"/>
</dbReference>
<organism evidence="3 4">
    <name type="scientific">Nocardia mangyaensis</name>
    <dbReference type="NCBI Taxonomy" id="2213200"/>
    <lineage>
        <taxon>Bacteria</taxon>
        <taxon>Bacillati</taxon>
        <taxon>Actinomycetota</taxon>
        <taxon>Actinomycetes</taxon>
        <taxon>Mycobacteriales</taxon>
        <taxon>Nocardiaceae</taxon>
        <taxon>Nocardia</taxon>
    </lineage>
</organism>
<evidence type="ECO:0000313" key="3">
    <source>
        <dbReference type="EMBL" id="APE38184.1"/>
    </source>
</evidence>
<dbReference type="PRINTS" id="PR00040">
    <property type="entry name" value="HTHMERR"/>
</dbReference>
<dbReference type="EMBL" id="CP018082">
    <property type="protein sequence ID" value="APE38184.1"/>
    <property type="molecule type" value="Genomic_DNA"/>
</dbReference>
<reference evidence="3" key="1">
    <citation type="submission" date="2016-11" db="EMBL/GenBank/DDBJ databases">
        <authorList>
            <person name="Jaros S."/>
            <person name="Januszkiewicz K."/>
            <person name="Wedrychowicz H."/>
        </authorList>
    </citation>
    <scope>NUCLEOTIDE SEQUENCE [LARGE SCALE GENOMIC DNA]</scope>
    <source>
        <strain evidence="3">Y48</strain>
    </source>
</reference>
<dbReference type="OrthoDB" id="5242095at2"/>
<dbReference type="CDD" id="cd04780">
    <property type="entry name" value="HTH_MerR-like_sg5"/>
    <property type="match status" value="1"/>
</dbReference>
<evidence type="ECO:0000313" key="4">
    <source>
        <dbReference type="Proteomes" id="UP000183810"/>
    </source>
</evidence>
<feature type="domain" description="HTH merR-type" evidence="2">
    <location>
        <begin position="1"/>
        <end position="70"/>
    </location>
</feature>
<evidence type="ECO:0000259" key="2">
    <source>
        <dbReference type="PROSITE" id="PS50937"/>
    </source>
</evidence>
<accession>A0A1J0W1H4</accession>
<dbReference type="PANTHER" id="PTHR30204">
    <property type="entry name" value="REDOX-CYCLING DRUG-SENSING TRANSCRIPTIONAL ACTIVATOR SOXR"/>
    <property type="match status" value="1"/>
</dbReference>
<dbReference type="Proteomes" id="UP000183810">
    <property type="component" value="Chromosome"/>
</dbReference>
<dbReference type="InterPro" id="IPR000551">
    <property type="entry name" value="MerR-type_HTH_dom"/>
</dbReference>